<comment type="caution">
    <text evidence="2">The sequence shown here is derived from an EMBL/GenBank/DDBJ whole genome shotgun (WGS) entry which is preliminary data.</text>
</comment>
<dbReference type="Gene3D" id="1.10.10.60">
    <property type="entry name" value="Homeodomain-like"/>
    <property type="match status" value="1"/>
</dbReference>
<gene>
    <name evidence="2" type="ORF">RchiOBHm_Chr7g0205761</name>
</gene>
<protein>
    <submittedName>
        <fullName evidence="2">Putative transcription factor MYB family</fullName>
    </submittedName>
</protein>
<proteinExistence type="predicted"/>
<dbReference type="InterPro" id="IPR001005">
    <property type="entry name" value="SANT/Myb"/>
</dbReference>
<dbReference type="InterPro" id="IPR044823">
    <property type="entry name" value="ASIL1/2-like"/>
</dbReference>
<evidence type="ECO:0000313" key="2">
    <source>
        <dbReference type="EMBL" id="PRQ18413.1"/>
    </source>
</evidence>
<dbReference type="PANTHER" id="PTHR31307:SF43">
    <property type="entry name" value="TRIHELIX TRANSCRIPTION FACTOR ASIL2-LIKE"/>
    <property type="match status" value="1"/>
</dbReference>
<dbReference type="PROSITE" id="PS50090">
    <property type="entry name" value="MYB_LIKE"/>
    <property type="match status" value="1"/>
</dbReference>
<accession>A0A2P6P900</accession>
<organism evidence="2 3">
    <name type="scientific">Rosa chinensis</name>
    <name type="common">China rose</name>
    <dbReference type="NCBI Taxonomy" id="74649"/>
    <lineage>
        <taxon>Eukaryota</taxon>
        <taxon>Viridiplantae</taxon>
        <taxon>Streptophyta</taxon>
        <taxon>Embryophyta</taxon>
        <taxon>Tracheophyta</taxon>
        <taxon>Spermatophyta</taxon>
        <taxon>Magnoliopsida</taxon>
        <taxon>eudicotyledons</taxon>
        <taxon>Gunneridae</taxon>
        <taxon>Pentapetalae</taxon>
        <taxon>rosids</taxon>
        <taxon>fabids</taxon>
        <taxon>Rosales</taxon>
        <taxon>Rosaceae</taxon>
        <taxon>Rosoideae</taxon>
        <taxon>Rosoideae incertae sedis</taxon>
        <taxon>Rosa</taxon>
    </lineage>
</organism>
<keyword evidence="3" id="KW-1185">Reference proteome</keyword>
<evidence type="ECO:0000313" key="3">
    <source>
        <dbReference type="Proteomes" id="UP000238479"/>
    </source>
</evidence>
<reference evidence="2 3" key="1">
    <citation type="journal article" date="2018" name="Nat. Genet.">
        <title>The Rosa genome provides new insights in the design of modern roses.</title>
        <authorList>
            <person name="Bendahmane M."/>
        </authorList>
    </citation>
    <scope>NUCLEOTIDE SEQUENCE [LARGE SCALE GENOMIC DNA]</scope>
    <source>
        <strain evidence="3">cv. Old Blush</strain>
    </source>
</reference>
<dbReference type="Proteomes" id="UP000238479">
    <property type="component" value="Chromosome 7"/>
</dbReference>
<dbReference type="AlphaFoldDB" id="A0A2P6P900"/>
<feature type="domain" description="Myb-like" evidence="1">
    <location>
        <begin position="15"/>
        <end position="75"/>
    </location>
</feature>
<dbReference type="Pfam" id="PF13837">
    <property type="entry name" value="Myb_DNA-bind_4"/>
    <property type="match status" value="1"/>
</dbReference>
<dbReference type="Gramene" id="PRQ18413">
    <property type="protein sequence ID" value="PRQ18413"/>
    <property type="gene ID" value="RchiOBHm_Chr7g0205761"/>
</dbReference>
<dbReference type="OMA" id="WTNDEAQ"/>
<dbReference type="STRING" id="74649.A0A2P6P900"/>
<name>A0A2P6P900_ROSCH</name>
<dbReference type="PANTHER" id="PTHR31307">
    <property type="entry name" value="TRIHELIX TRANSCRIPTION FACTOR ASIL2"/>
    <property type="match status" value="1"/>
</dbReference>
<sequence length="250" mass="28371">MSSPTPRRRFPPLCWTDDEAQALISVFKDKWSSLGRTNLKANDWDDVAATLAAQFPLVSPSKTAAQCHNKIEKLRKRYRSEKQRASTRPGRFSPWALYRFMEELEGESGKKPIHTARKGHRNLAPLFNPKMKLKKNESSGFLRKFGGVESSGVGVNDLGGSSGLLRSVREVDPVEEMVSSIQLLGEKYMKVEKRKMEMAREIVMMQMDMEMKQTQVIMESQQQIVNACVSALLDSKKKKKRKMKALSTDS</sequence>
<dbReference type="EMBL" id="PDCK01000045">
    <property type="protein sequence ID" value="PRQ18413.1"/>
    <property type="molecule type" value="Genomic_DNA"/>
</dbReference>
<evidence type="ECO:0000259" key="1">
    <source>
        <dbReference type="PROSITE" id="PS50090"/>
    </source>
</evidence>
<dbReference type="InterPro" id="IPR044822">
    <property type="entry name" value="Myb_DNA-bind_4"/>
</dbReference>